<dbReference type="Gramene" id="Jr16_05710_p1">
    <property type="protein sequence ID" value="cds.Jr16_05710_p1"/>
    <property type="gene ID" value="Jr16_05710"/>
</dbReference>
<feature type="coiled-coil region" evidence="1">
    <location>
        <begin position="320"/>
        <end position="347"/>
    </location>
</feature>
<sequence>MWRSVKRGRRGRLRHSRPIICSTPESEALPPANNLRDEVDPNESTQAVGGADVQECNQAAQGGEGNINTDPPIQKRGRGTARGTLFERLRKVGKIPLDIKDGHRGPSCENASIFTGQVTWIVKVYADMRHESWSYVPEEEKQELVDRVRADFVLDWGKDNHREMVVLHLSDKYNAYHYELHKIYQKYGSHEEAMRGGTPMVEKPVWELLCERWASKTFKEKSRRNTSNRQKLKANHTGGRKSFVRILEEKNIMVERLNEKDPDEDYEEAAADIVKDVLGFKSGYAQGMGHMVIPDPSPSMKKNKAYMRLAEENERNKGEAEMYKARLDQMMADIVAMRRNFSEYEKEMNFRVSELEQNTESHRETQQDA</sequence>
<name>A0A833TTF5_JUGRE</name>
<dbReference type="Pfam" id="PF03004">
    <property type="entry name" value="Transposase_24"/>
    <property type="match status" value="1"/>
</dbReference>
<proteinExistence type="predicted"/>
<reference evidence="3" key="1">
    <citation type="submission" date="2015-10" db="EMBL/GenBank/DDBJ databases">
        <authorList>
            <person name="Martinez-Garcia P.J."/>
            <person name="Crepeau M.W."/>
            <person name="Puiu D."/>
            <person name="Gonzalez-Ibeas D."/>
            <person name="Whalen J."/>
            <person name="Stevens K."/>
            <person name="Paul R."/>
            <person name="Butterfield T."/>
            <person name="Britton M."/>
            <person name="Reagan R."/>
            <person name="Chakraborty S."/>
            <person name="Walawage S.L."/>
            <person name="Vasquez-Gross H.A."/>
            <person name="Cardeno C."/>
            <person name="Famula R."/>
            <person name="Pratt K."/>
            <person name="Kuruganti S."/>
            <person name="Aradhya M.K."/>
            <person name="Leslie C.A."/>
            <person name="Dandekar A.M."/>
            <person name="Salzberg S.L."/>
            <person name="Wegrzyn J.L."/>
            <person name="Langley C.H."/>
            <person name="Neale D.B."/>
        </authorList>
    </citation>
    <scope>NUCLEOTIDE SEQUENCE</scope>
    <source>
        <tissue evidence="3">Leaves</tissue>
    </source>
</reference>
<evidence type="ECO:0008006" key="5">
    <source>
        <dbReference type="Google" id="ProtNLM"/>
    </source>
</evidence>
<evidence type="ECO:0000256" key="1">
    <source>
        <dbReference type="SAM" id="Coils"/>
    </source>
</evidence>
<organism evidence="3 4">
    <name type="scientific">Juglans regia</name>
    <name type="common">English walnut</name>
    <dbReference type="NCBI Taxonomy" id="51240"/>
    <lineage>
        <taxon>Eukaryota</taxon>
        <taxon>Viridiplantae</taxon>
        <taxon>Streptophyta</taxon>
        <taxon>Embryophyta</taxon>
        <taxon>Tracheophyta</taxon>
        <taxon>Spermatophyta</taxon>
        <taxon>Magnoliopsida</taxon>
        <taxon>eudicotyledons</taxon>
        <taxon>Gunneridae</taxon>
        <taxon>Pentapetalae</taxon>
        <taxon>rosids</taxon>
        <taxon>fabids</taxon>
        <taxon>Fagales</taxon>
        <taxon>Juglandaceae</taxon>
        <taxon>Juglans</taxon>
    </lineage>
</organism>
<dbReference type="InterPro" id="IPR004252">
    <property type="entry name" value="Probable_transposase_24"/>
</dbReference>
<gene>
    <name evidence="3" type="ORF">F2P56_035340</name>
</gene>
<dbReference type="PANTHER" id="PTHR33499">
    <property type="entry name" value="OS12G0282400 PROTEIN-RELATED"/>
    <property type="match status" value="1"/>
</dbReference>
<protein>
    <recommendedName>
        <fullName evidence="5">Transposase, Ptta/En/Spm, plant</fullName>
    </recommendedName>
</protein>
<evidence type="ECO:0000313" key="3">
    <source>
        <dbReference type="EMBL" id="KAF5442713.1"/>
    </source>
</evidence>
<feature type="region of interest" description="Disordered" evidence="2">
    <location>
        <begin position="61"/>
        <end position="81"/>
    </location>
</feature>
<dbReference type="PANTHER" id="PTHR33499:SF11">
    <property type="entry name" value="NO APICAL MERISTEM-ASSOCIATED C-TERMINAL DOMAIN-CONTAINING PROTEIN"/>
    <property type="match status" value="1"/>
</dbReference>
<dbReference type="AlphaFoldDB" id="A0A833TTF5"/>
<reference evidence="3" key="2">
    <citation type="submission" date="2020-03" db="EMBL/GenBank/DDBJ databases">
        <title>Walnut 2.0.</title>
        <authorList>
            <person name="Marrano A."/>
            <person name="Britton M."/>
            <person name="Zimin A.V."/>
            <person name="Zaini P.A."/>
            <person name="Workman R."/>
            <person name="Puiu D."/>
            <person name="Bianco L."/>
            <person name="Allen B.J."/>
            <person name="Troggio M."/>
            <person name="Leslie C.A."/>
            <person name="Timp W."/>
            <person name="Dendekar A."/>
            <person name="Salzberg S.L."/>
            <person name="Neale D.B."/>
        </authorList>
    </citation>
    <scope>NUCLEOTIDE SEQUENCE</scope>
    <source>
        <tissue evidence="3">Leaves</tissue>
    </source>
</reference>
<evidence type="ECO:0000313" key="4">
    <source>
        <dbReference type="Proteomes" id="UP000619265"/>
    </source>
</evidence>
<evidence type="ECO:0000256" key="2">
    <source>
        <dbReference type="SAM" id="MobiDB-lite"/>
    </source>
</evidence>
<accession>A0A833TTF5</accession>
<dbReference type="Proteomes" id="UP000619265">
    <property type="component" value="Unassembled WGS sequence"/>
</dbReference>
<dbReference type="EMBL" id="LIHL02000016">
    <property type="protein sequence ID" value="KAF5442713.1"/>
    <property type="molecule type" value="Genomic_DNA"/>
</dbReference>
<keyword evidence="1" id="KW-0175">Coiled coil</keyword>
<feature type="compositionally biased region" description="Polar residues" evidence="2">
    <location>
        <begin position="61"/>
        <end position="71"/>
    </location>
</feature>
<comment type="caution">
    <text evidence="3">The sequence shown here is derived from an EMBL/GenBank/DDBJ whole genome shotgun (WGS) entry which is preliminary data.</text>
</comment>